<dbReference type="EMBL" id="JAWJAV010000001">
    <property type="protein sequence ID" value="MDV2620255.1"/>
    <property type="molecule type" value="Genomic_DNA"/>
</dbReference>
<keyword evidence="1" id="KW-1133">Transmembrane helix</keyword>
<comment type="caution">
    <text evidence="2">The sequence shown here is derived from an EMBL/GenBank/DDBJ whole genome shotgun (WGS) entry which is preliminary data.</text>
</comment>
<protein>
    <recommendedName>
        <fullName evidence="4">5-bromo-4-chloroindolyl phosphate hydrolase</fullName>
    </recommendedName>
</protein>
<feature type="transmembrane region" description="Helical" evidence="1">
    <location>
        <begin position="139"/>
        <end position="159"/>
    </location>
</feature>
<name>A0AAW8YA01_PEDAC</name>
<sequence>MQENEVNRTFDNVEYLLNLSRKSLIDLIQRASYVEMFQKASQQVLIEIKQQKINDFKNTSDFKEMESKREAEIQALDYEKEAKKIKRRKLWVKILKHKKKLYALYILLAFFTVMPITLIFSIALVLLTPSSIGSPDNKMRMGGIMALVLIVFGFLYLKFKIDRNAEARKKLNDLEIKHNNAIPSINQKYEKLSTQTALKVVQPRENLVNKYYELRNMGITSESYRLIFPKAYQNLASLKLLHEFLEDGIATSWQEAMTLYRNEENIKRLERVQFQVGKMIEQSIDKNSIQIKNAIQDLQSSTEAGFDSVLDKINDMYDVQVEQMYIQDGIYNEARFANDRPGAW</sequence>
<evidence type="ECO:0008006" key="4">
    <source>
        <dbReference type="Google" id="ProtNLM"/>
    </source>
</evidence>
<keyword evidence="1" id="KW-0472">Membrane</keyword>
<proteinExistence type="predicted"/>
<dbReference type="Proteomes" id="UP001280897">
    <property type="component" value="Unassembled WGS sequence"/>
</dbReference>
<gene>
    <name evidence="2" type="ORF">R0G89_00700</name>
</gene>
<evidence type="ECO:0000256" key="1">
    <source>
        <dbReference type="SAM" id="Phobius"/>
    </source>
</evidence>
<accession>A0AAW8YA01</accession>
<evidence type="ECO:0000313" key="2">
    <source>
        <dbReference type="EMBL" id="MDV2620255.1"/>
    </source>
</evidence>
<organism evidence="2 3">
    <name type="scientific">Pediococcus acidilactici</name>
    <dbReference type="NCBI Taxonomy" id="1254"/>
    <lineage>
        <taxon>Bacteria</taxon>
        <taxon>Bacillati</taxon>
        <taxon>Bacillota</taxon>
        <taxon>Bacilli</taxon>
        <taxon>Lactobacillales</taxon>
        <taxon>Lactobacillaceae</taxon>
        <taxon>Pediococcus</taxon>
        <taxon>Pediococcus acidilactici group</taxon>
    </lineage>
</organism>
<reference evidence="2" key="2">
    <citation type="submission" date="2023-10" db="EMBL/GenBank/DDBJ databases">
        <authorList>
            <person name="Khurajog B."/>
        </authorList>
    </citation>
    <scope>NUCLEOTIDE SEQUENCE</scope>
    <source>
        <strain evidence="2">BF9</strain>
    </source>
</reference>
<dbReference type="GeneID" id="57365751"/>
<keyword evidence="1" id="KW-0812">Transmembrane</keyword>
<evidence type="ECO:0000313" key="3">
    <source>
        <dbReference type="Proteomes" id="UP001280897"/>
    </source>
</evidence>
<dbReference type="AlphaFoldDB" id="A0AAW8YA01"/>
<reference evidence="2" key="1">
    <citation type="journal article" date="2023" name="PeerJ">
        <title>Selection and evaluation of lactic acid bacteria from chicken feces in Thailand as potential probiotics.</title>
        <authorList>
            <person name="Khurajog B."/>
            <person name="Disastra Y."/>
            <person name="Lawwyne L.D."/>
            <person name="Sirichokchatchawan W."/>
            <person name="Niyomtham W."/>
            <person name="Yindee J."/>
            <person name="Hampson D.J."/>
            <person name="Prapasarakul N."/>
        </authorList>
    </citation>
    <scope>NUCLEOTIDE SEQUENCE</scope>
    <source>
        <strain evidence="2">BF9</strain>
    </source>
</reference>
<feature type="transmembrane region" description="Helical" evidence="1">
    <location>
        <begin position="102"/>
        <end position="127"/>
    </location>
</feature>
<dbReference type="RefSeq" id="WP_008842128.1">
    <property type="nucleotide sequence ID" value="NZ_CP050079.1"/>
</dbReference>